<name>A0A1I7SSE8_BURXY</name>
<sequence>MNGGIRLLKKPPVERSNRYSICDTAGGGRQRMTPLTCVPTLLRDQAQSNAGIFTLDVEKASARRRSHLCPCYRDPTISIYSVG</sequence>
<proteinExistence type="predicted"/>
<reference evidence="2" key="1">
    <citation type="submission" date="2016-11" db="UniProtKB">
        <authorList>
            <consortium name="WormBaseParasite"/>
        </authorList>
    </citation>
    <scope>IDENTIFICATION</scope>
</reference>
<dbReference type="AlphaFoldDB" id="A0A1I7SSE8"/>
<accession>A0A1I7SSE8</accession>
<evidence type="ECO:0000313" key="1">
    <source>
        <dbReference type="Proteomes" id="UP000095284"/>
    </source>
</evidence>
<dbReference type="Proteomes" id="UP000095284">
    <property type="component" value="Unplaced"/>
</dbReference>
<evidence type="ECO:0000313" key="2">
    <source>
        <dbReference type="WBParaSite" id="BXY_1596500.1"/>
    </source>
</evidence>
<protein>
    <submittedName>
        <fullName evidence="2">Uncharacterized protein</fullName>
    </submittedName>
</protein>
<organism evidence="1 2">
    <name type="scientific">Bursaphelenchus xylophilus</name>
    <name type="common">Pinewood nematode worm</name>
    <name type="synonym">Aphelenchoides xylophilus</name>
    <dbReference type="NCBI Taxonomy" id="6326"/>
    <lineage>
        <taxon>Eukaryota</taxon>
        <taxon>Metazoa</taxon>
        <taxon>Ecdysozoa</taxon>
        <taxon>Nematoda</taxon>
        <taxon>Chromadorea</taxon>
        <taxon>Rhabditida</taxon>
        <taxon>Tylenchina</taxon>
        <taxon>Tylenchomorpha</taxon>
        <taxon>Aphelenchoidea</taxon>
        <taxon>Aphelenchoididae</taxon>
        <taxon>Bursaphelenchus</taxon>
    </lineage>
</organism>
<dbReference type="WBParaSite" id="BXY_1596500.1">
    <property type="protein sequence ID" value="BXY_1596500.1"/>
    <property type="gene ID" value="BXY_1596500"/>
</dbReference>